<dbReference type="InterPro" id="IPR018197">
    <property type="entry name" value="Glycerate_kinase_RE-like"/>
</dbReference>
<dbReference type="PANTHER" id="PTHR21599:SF0">
    <property type="entry name" value="GLYCERATE KINASE"/>
    <property type="match status" value="1"/>
</dbReference>
<dbReference type="RefSeq" id="WP_371753633.1">
    <property type="nucleotide sequence ID" value="NZ_JAYJLD010000008.1"/>
</dbReference>
<comment type="similarity">
    <text evidence="1 4">Belongs to the glycerate kinase type-1 family.</text>
</comment>
<dbReference type="InterPro" id="IPR004381">
    <property type="entry name" value="Glycerate_kinase"/>
</dbReference>
<dbReference type="GO" id="GO:0008887">
    <property type="term" value="F:glycerate kinase activity"/>
    <property type="evidence" value="ECO:0007669"/>
    <property type="project" value="UniProtKB-EC"/>
</dbReference>
<sequence>MKFVIAPDSYKGSLSAVEVAEWMAKGIRDAVPDADIAIIPLADGGEGTVDAIIHAAGGTIHEEEVLGPLGDTVPAKYGILADGLTGVIEMAAASGLTLVPQERLNPLRTTTYGTGQLIKAALDRGCIRIIMGIGGSATNDGGVGLAQALGAHFYDDQGREIGFGGGELAKLHTIDLKSIDSRLAACEIVSASDVTNPLCGPRGASAVFGPQKGATPHMVEELDRGLAHLAARVKEQLGMDILDLKGGGAAGGLGAGLSAFLGAKMRRGIDIVLEITRFDEQVRDADFVFTGEGRTDGQTAFGKAPLGVAVAAKKHGKPVICISGGIGGDVSGLYKLGIDVVIGATQAPMTLEEAMRDAPDWVRHAARSAAKALTISASFASGGNGSTKETG</sequence>
<dbReference type="Gene3D" id="3.40.50.10350">
    <property type="entry name" value="Glycerate kinase, domain 1"/>
    <property type="match status" value="1"/>
</dbReference>
<comment type="caution">
    <text evidence="5">The sequence shown here is derived from an EMBL/GenBank/DDBJ whole genome shotgun (WGS) entry which is preliminary data.</text>
</comment>
<keyword evidence="6" id="KW-1185">Reference proteome</keyword>
<dbReference type="Pfam" id="PF02595">
    <property type="entry name" value="Gly_kinase"/>
    <property type="match status" value="1"/>
</dbReference>
<dbReference type="InterPro" id="IPR036129">
    <property type="entry name" value="Glycerate_kinase_sf"/>
</dbReference>
<dbReference type="PANTHER" id="PTHR21599">
    <property type="entry name" value="GLYCERATE KINASE"/>
    <property type="match status" value="1"/>
</dbReference>
<evidence type="ECO:0000256" key="1">
    <source>
        <dbReference type="ARBA" id="ARBA00006284"/>
    </source>
</evidence>
<dbReference type="Gene3D" id="3.90.1510.10">
    <property type="entry name" value="Glycerate kinase, domain 2"/>
    <property type="match status" value="1"/>
</dbReference>
<evidence type="ECO:0000313" key="5">
    <source>
        <dbReference type="EMBL" id="MEB3101515.1"/>
    </source>
</evidence>
<dbReference type="NCBIfam" id="TIGR00045">
    <property type="entry name" value="glycerate kinase"/>
    <property type="match status" value="1"/>
</dbReference>
<reference evidence="5" key="1">
    <citation type="submission" date="2023-12" db="EMBL/GenBank/DDBJ databases">
        <title>Fervidustalea candida gen. nov., sp. nov., a novel member of the family Paenibacillaceae isolated from a geothermal area.</title>
        <authorList>
            <person name="Li W.-J."/>
            <person name="Jiao J.-Y."/>
            <person name="Chen Y."/>
        </authorList>
    </citation>
    <scope>NUCLEOTIDE SEQUENCE</scope>
    <source>
        <strain evidence="5">SYSU GA230002</strain>
    </source>
</reference>
<proteinExistence type="inferred from homology"/>
<organism evidence="5 6">
    <name type="scientific">Ferviditalea candida</name>
    <dbReference type="NCBI Taxonomy" id="3108399"/>
    <lineage>
        <taxon>Bacteria</taxon>
        <taxon>Bacillati</taxon>
        <taxon>Bacillota</taxon>
        <taxon>Bacilli</taxon>
        <taxon>Bacillales</taxon>
        <taxon>Paenibacillaceae</taxon>
        <taxon>Ferviditalea</taxon>
    </lineage>
</organism>
<keyword evidence="2 4" id="KW-0808">Transferase</keyword>
<dbReference type="EC" id="2.7.1.31" evidence="5"/>
<evidence type="ECO:0000256" key="2">
    <source>
        <dbReference type="ARBA" id="ARBA00022679"/>
    </source>
</evidence>
<dbReference type="EMBL" id="JAYJLD010000008">
    <property type="protein sequence ID" value="MEB3101515.1"/>
    <property type="molecule type" value="Genomic_DNA"/>
</dbReference>
<gene>
    <name evidence="5" type="ORF">VF724_07545</name>
</gene>
<name>A0ABU5ZG89_9BACL</name>
<dbReference type="Proteomes" id="UP001310386">
    <property type="component" value="Unassembled WGS sequence"/>
</dbReference>
<evidence type="ECO:0000256" key="4">
    <source>
        <dbReference type="PIRNR" id="PIRNR006078"/>
    </source>
</evidence>
<keyword evidence="3 4" id="KW-0418">Kinase</keyword>
<evidence type="ECO:0000256" key="3">
    <source>
        <dbReference type="ARBA" id="ARBA00022777"/>
    </source>
</evidence>
<dbReference type="SUPFAM" id="SSF110738">
    <property type="entry name" value="Glycerate kinase I"/>
    <property type="match status" value="1"/>
</dbReference>
<protein>
    <submittedName>
        <fullName evidence="5">Glycerate kinase</fullName>
        <ecNumber evidence="5">2.7.1.31</ecNumber>
    </submittedName>
</protein>
<dbReference type="InterPro" id="IPR018193">
    <property type="entry name" value="Glyc_kinase_flavodox-like_fold"/>
</dbReference>
<accession>A0ABU5ZG89</accession>
<dbReference type="PIRSF" id="PIRSF006078">
    <property type="entry name" value="GlxK"/>
    <property type="match status" value="1"/>
</dbReference>
<evidence type="ECO:0000313" key="6">
    <source>
        <dbReference type="Proteomes" id="UP001310386"/>
    </source>
</evidence>